<evidence type="ECO:0000256" key="4">
    <source>
        <dbReference type="ARBA" id="ARBA00022692"/>
    </source>
</evidence>
<dbReference type="Pfam" id="PF00528">
    <property type="entry name" value="BPD_transp_1"/>
    <property type="match status" value="1"/>
</dbReference>
<accession>A0A540VDD0</accession>
<feature type="domain" description="ABC transmembrane type-1" evidence="8">
    <location>
        <begin position="93"/>
        <end position="284"/>
    </location>
</feature>
<gene>
    <name evidence="9" type="ORF">FKZ61_15105</name>
</gene>
<reference evidence="9 10" key="1">
    <citation type="submission" date="2019-06" db="EMBL/GenBank/DDBJ databases">
        <title>Genome sequence of Litorilinea aerophila BAA-2444.</title>
        <authorList>
            <person name="Maclea K.S."/>
            <person name="Maurais E.G."/>
            <person name="Iannazzi L.C."/>
        </authorList>
    </citation>
    <scope>NUCLEOTIDE SEQUENCE [LARGE SCALE GENOMIC DNA]</scope>
    <source>
        <strain evidence="9 10">ATCC BAA-2444</strain>
    </source>
</reference>
<evidence type="ECO:0000256" key="5">
    <source>
        <dbReference type="ARBA" id="ARBA00022989"/>
    </source>
</evidence>
<dbReference type="RefSeq" id="WP_141610979.1">
    <property type="nucleotide sequence ID" value="NZ_VIGC02000020.1"/>
</dbReference>
<dbReference type="PROSITE" id="PS50928">
    <property type="entry name" value="ABC_TM1"/>
    <property type="match status" value="1"/>
</dbReference>
<dbReference type="PANTHER" id="PTHR43744:SF8">
    <property type="entry name" value="SN-GLYCEROL-3-PHOSPHATE TRANSPORT SYSTEM PERMEASE PROTEIN UGPE"/>
    <property type="match status" value="1"/>
</dbReference>
<evidence type="ECO:0000256" key="1">
    <source>
        <dbReference type="ARBA" id="ARBA00004651"/>
    </source>
</evidence>
<keyword evidence="6" id="KW-0472">Membrane</keyword>
<dbReference type="InterPro" id="IPR035906">
    <property type="entry name" value="MetI-like_sf"/>
</dbReference>
<dbReference type="Proteomes" id="UP000317371">
    <property type="component" value="Unassembled WGS sequence"/>
</dbReference>
<evidence type="ECO:0000259" key="8">
    <source>
        <dbReference type="PROSITE" id="PS50928"/>
    </source>
</evidence>
<dbReference type="InParanoid" id="A0A540VDD0"/>
<name>A0A540VDD0_9CHLR</name>
<dbReference type="InterPro" id="IPR000515">
    <property type="entry name" value="MetI-like"/>
</dbReference>
<dbReference type="GO" id="GO:0055085">
    <property type="term" value="P:transmembrane transport"/>
    <property type="evidence" value="ECO:0007669"/>
    <property type="project" value="InterPro"/>
</dbReference>
<keyword evidence="2 7" id="KW-0813">Transport</keyword>
<evidence type="ECO:0000256" key="3">
    <source>
        <dbReference type="ARBA" id="ARBA00022475"/>
    </source>
</evidence>
<dbReference type="EMBL" id="VIGC01000020">
    <property type="protein sequence ID" value="TQE94754.1"/>
    <property type="molecule type" value="Genomic_DNA"/>
</dbReference>
<dbReference type="SUPFAM" id="SSF161098">
    <property type="entry name" value="MetI-like"/>
    <property type="match status" value="1"/>
</dbReference>
<organism evidence="9 10">
    <name type="scientific">Litorilinea aerophila</name>
    <dbReference type="NCBI Taxonomy" id="1204385"/>
    <lineage>
        <taxon>Bacteria</taxon>
        <taxon>Bacillati</taxon>
        <taxon>Chloroflexota</taxon>
        <taxon>Caldilineae</taxon>
        <taxon>Caldilineales</taxon>
        <taxon>Caldilineaceae</taxon>
        <taxon>Litorilinea</taxon>
    </lineage>
</organism>
<proteinExistence type="inferred from homology"/>
<keyword evidence="4" id="KW-0812">Transmembrane</keyword>
<keyword evidence="5" id="KW-1133">Transmembrane helix</keyword>
<comment type="caution">
    <text evidence="9">The sequence shown here is derived from an EMBL/GenBank/DDBJ whole genome shotgun (WGS) entry which is preliminary data.</text>
</comment>
<dbReference type="PANTHER" id="PTHR43744">
    <property type="entry name" value="ABC TRANSPORTER PERMEASE PROTEIN MG189-RELATED-RELATED"/>
    <property type="match status" value="1"/>
</dbReference>
<dbReference type="Gene3D" id="1.10.3720.10">
    <property type="entry name" value="MetI-like"/>
    <property type="match status" value="1"/>
</dbReference>
<protein>
    <submittedName>
        <fullName evidence="9">Carbohydrate ABC transporter permease</fullName>
    </submittedName>
</protein>
<dbReference type="OrthoDB" id="61122at2"/>
<evidence type="ECO:0000256" key="7">
    <source>
        <dbReference type="RuleBase" id="RU363032"/>
    </source>
</evidence>
<dbReference type="GO" id="GO:0005886">
    <property type="term" value="C:plasma membrane"/>
    <property type="evidence" value="ECO:0007669"/>
    <property type="project" value="UniProtKB-SubCell"/>
</dbReference>
<evidence type="ECO:0000313" key="10">
    <source>
        <dbReference type="Proteomes" id="UP000317371"/>
    </source>
</evidence>
<dbReference type="AlphaFoldDB" id="A0A540VDD0"/>
<keyword evidence="3" id="KW-1003">Cell membrane</keyword>
<evidence type="ECO:0000313" key="9">
    <source>
        <dbReference type="EMBL" id="TQE94754.1"/>
    </source>
</evidence>
<dbReference type="CDD" id="cd06261">
    <property type="entry name" value="TM_PBP2"/>
    <property type="match status" value="1"/>
</dbReference>
<keyword evidence="10" id="KW-1185">Reference proteome</keyword>
<evidence type="ECO:0000256" key="2">
    <source>
        <dbReference type="ARBA" id="ARBA00022448"/>
    </source>
</evidence>
<sequence length="299" mass="33357">MNQSDISFYGATTSQQRSSRRIGHMPNLLTRGITLAILLGGSFVVLAPVAWVVATSLRQPMESFHVPPQWIPLQPDWSNYREVFRQIPFWHQFLNSVSVTVNIVVGQLITASLAGYAFARLEFPGKTVLFWLVMMTMMVPIQATIIPLYTLISKYLGLADTLSSLVLPALPTAFGTFLLRQYFLMIPVEYEEAAVLDGANPWQVFAQIYLPLASSGLAVLGVLTFNFHWNEFFRPLIFLVTKEKFTVPLGLFDLQGYMMTGSISIVLAGIVLSMIPTVVVYTFGQKYLVEGIMMGGIKV</sequence>
<comment type="similarity">
    <text evidence="7">Belongs to the binding-protein-dependent transport system permease family.</text>
</comment>
<comment type="subcellular location">
    <subcellularLocation>
        <location evidence="1 7">Cell membrane</location>
        <topology evidence="1 7">Multi-pass membrane protein</topology>
    </subcellularLocation>
</comment>
<evidence type="ECO:0000256" key="6">
    <source>
        <dbReference type="ARBA" id="ARBA00023136"/>
    </source>
</evidence>